<dbReference type="Pfam" id="PF01381">
    <property type="entry name" value="HTH_3"/>
    <property type="match status" value="1"/>
</dbReference>
<proteinExistence type="predicted"/>
<protein>
    <submittedName>
        <fullName evidence="2">Helix-turn-helix domain-containing protein</fullName>
    </submittedName>
</protein>
<dbReference type="InterPro" id="IPR001387">
    <property type="entry name" value="Cro/C1-type_HTH"/>
</dbReference>
<comment type="caution">
    <text evidence="2">The sequence shown here is derived from an EMBL/GenBank/DDBJ whole genome shotgun (WGS) entry which is preliminary data.</text>
</comment>
<accession>A0ABS9H0R1</accession>
<reference evidence="2 3" key="1">
    <citation type="submission" date="2022-01" db="EMBL/GenBank/DDBJ databases">
        <title>Alkalihalobacillus sp. EGI L200015, a novel bacterium isolated from a salt lake sediment.</title>
        <authorList>
            <person name="Gao L."/>
            <person name="Fang B.-Z."/>
            <person name="Li W.-J."/>
        </authorList>
    </citation>
    <scope>NUCLEOTIDE SEQUENCE [LARGE SCALE GENOMIC DNA]</scope>
    <source>
        <strain evidence="2 3">KCTC 12718</strain>
    </source>
</reference>
<evidence type="ECO:0000259" key="1">
    <source>
        <dbReference type="PROSITE" id="PS50943"/>
    </source>
</evidence>
<evidence type="ECO:0000313" key="2">
    <source>
        <dbReference type="EMBL" id="MCF6138589.1"/>
    </source>
</evidence>
<dbReference type="Gene3D" id="1.10.260.40">
    <property type="entry name" value="lambda repressor-like DNA-binding domains"/>
    <property type="match status" value="1"/>
</dbReference>
<keyword evidence="3" id="KW-1185">Reference proteome</keyword>
<dbReference type="CDD" id="cd00093">
    <property type="entry name" value="HTH_XRE"/>
    <property type="match status" value="1"/>
</dbReference>
<sequence length="150" mass="17319">MNIDQLIDIVSSKMKLIRIERGYTQDRMAATLGLSKKTLVQIEKQRSKANWTTVAAVAALFRESEILRSALGGDPVEIVEILAHHGIERPREHTLGGRVWWKDIDNANGYRLQQNLISQHFRILDDENHRWYSSFDEKEAHERLAELATQ</sequence>
<feature type="domain" description="HTH cro/C1-type" evidence="1">
    <location>
        <begin position="14"/>
        <end position="67"/>
    </location>
</feature>
<dbReference type="EMBL" id="JAKIJS010000001">
    <property type="protein sequence ID" value="MCF6138589.1"/>
    <property type="molecule type" value="Genomic_DNA"/>
</dbReference>
<dbReference type="RefSeq" id="WP_236335736.1">
    <property type="nucleotide sequence ID" value="NZ_JAKIJS010000001.1"/>
</dbReference>
<gene>
    <name evidence="2" type="ORF">L2716_12700</name>
</gene>
<dbReference type="InterPro" id="IPR010982">
    <property type="entry name" value="Lambda_DNA-bd_dom_sf"/>
</dbReference>
<evidence type="ECO:0000313" key="3">
    <source>
        <dbReference type="Proteomes" id="UP001649381"/>
    </source>
</evidence>
<name>A0ABS9H0R1_9BACL</name>
<dbReference type="PROSITE" id="PS50943">
    <property type="entry name" value="HTH_CROC1"/>
    <property type="match status" value="1"/>
</dbReference>
<dbReference type="Proteomes" id="UP001649381">
    <property type="component" value="Unassembled WGS sequence"/>
</dbReference>
<dbReference type="SMART" id="SM00530">
    <property type="entry name" value="HTH_XRE"/>
    <property type="match status" value="1"/>
</dbReference>
<dbReference type="SUPFAM" id="SSF47413">
    <property type="entry name" value="lambda repressor-like DNA-binding domains"/>
    <property type="match status" value="1"/>
</dbReference>
<organism evidence="2 3">
    <name type="scientific">Pseudalkalibacillus berkeleyi</name>
    <dbReference type="NCBI Taxonomy" id="1069813"/>
    <lineage>
        <taxon>Bacteria</taxon>
        <taxon>Bacillati</taxon>
        <taxon>Bacillota</taxon>
        <taxon>Bacilli</taxon>
        <taxon>Bacillales</taxon>
        <taxon>Fictibacillaceae</taxon>
        <taxon>Pseudalkalibacillus</taxon>
    </lineage>
</organism>